<dbReference type="UniPathway" id="UPA00559"/>
<dbReference type="InterPro" id="IPR007872">
    <property type="entry name" value="DPH_MB_dom"/>
</dbReference>
<feature type="non-terminal residue" evidence="9">
    <location>
        <position position="144"/>
    </location>
</feature>
<evidence type="ECO:0000313" key="9">
    <source>
        <dbReference type="EMBL" id="KAF6754217.1"/>
    </source>
</evidence>
<evidence type="ECO:0000256" key="6">
    <source>
        <dbReference type="ARBA" id="ARBA00023004"/>
    </source>
</evidence>
<sequence length="144" mass="16012">FYEILSIPQNATAAEVKAAYHRALLQHHPDKQSSAASNGTSPISLIKLAYETLLSPESRGTYDSTIMKKRKAHTTSGGPRPAQIISLEDWVSTSRSEEEGPWRYPCRCSGFYEISVDMMERGVHLVGCNSCSEVVWAGYELEED</sequence>
<dbReference type="GO" id="GO:0001671">
    <property type="term" value="F:ATPase activator activity"/>
    <property type="evidence" value="ECO:0007669"/>
    <property type="project" value="TreeGrafter"/>
</dbReference>
<dbReference type="PROSITE" id="PS51074">
    <property type="entry name" value="DPH_MB"/>
    <property type="match status" value="1"/>
</dbReference>
<evidence type="ECO:0000259" key="8">
    <source>
        <dbReference type="PROSITE" id="PS51074"/>
    </source>
</evidence>
<dbReference type="SMART" id="SM00271">
    <property type="entry name" value="DnaJ"/>
    <property type="match status" value="1"/>
</dbReference>
<feature type="domain" description="DPH-type MB" evidence="8">
    <location>
        <begin position="81"/>
        <end position="140"/>
    </location>
</feature>
<feature type="non-terminal residue" evidence="9">
    <location>
        <position position="1"/>
    </location>
</feature>
<gene>
    <name evidence="9" type="ORF">DFP72DRAFT_760141</name>
</gene>
<evidence type="ECO:0000256" key="2">
    <source>
        <dbReference type="ARBA" id="ARBA00006169"/>
    </source>
</evidence>
<dbReference type="PANTHER" id="PTHR45255:SF1">
    <property type="entry name" value="DNAJ HOMOLOG SUBFAMILY C MEMBER 24"/>
    <property type="match status" value="1"/>
</dbReference>
<dbReference type="CDD" id="cd06257">
    <property type="entry name" value="DnaJ"/>
    <property type="match status" value="1"/>
</dbReference>
<evidence type="ECO:0000256" key="5">
    <source>
        <dbReference type="ARBA" id="ARBA00022833"/>
    </source>
</evidence>
<comment type="caution">
    <text evidence="9">The sequence shown here is derived from an EMBL/GenBank/DDBJ whole genome shotgun (WGS) entry which is preliminary data.</text>
</comment>
<comment type="similarity">
    <text evidence="2">Belongs to the DPH4 family.</text>
</comment>
<dbReference type="SUPFAM" id="SSF144217">
    <property type="entry name" value="CSL zinc finger"/>
    <property type="match status" value="1"/>
</dbReference>
<keyword evidence="6" id="KW-0408">Iron</keyword>
<dbReference type="SUPFAM" id="SSF46565">
    <property type="entry name" value="Chaperone J-domain"/>
    <property type="match status" value="1"/>
</dbReference>
<dbReference type="PANTHER" id="PTHR45255">
    <property type="entry name" value="DNAJ HOMOLOG SUBFAMILY C MEMBER 24"/>
    <property type="match status" value="1"/>
</dbReference>
<dbReference type="Gene3D" id="1.10.287.110">
    <property type="entry name" value="DnaJ domain"/>
    <property type="match status" value="1"/>
</dbReference>
<protein>
    <recommendedName>
        <fullName evidence="3">Diphthamide biosynthesis protein 4</fullName>
    </recommendedName>
</protein>
<dbReference type="EMBL" id="JACGCI010000035">
    <property type="protein sequence ID" value="KAF6754217.1"/>
    <property type="molecule type" value="Genomic_DNA"/>
</dbReference>
<keyword evidence="4" id="KW-0479">Metal-binding</keyword>
<reference evidence="9 10" key="1">
    <citation type="submission" date="2020-07" db="EMBL/GenBank/DDBJ databases">
        <title>Comparative genomics of pyrophilous fungi reveals a link between fire events and developmental genes.</title>
        <authorList>
            <consortium name="DOE Joint Genome Institute"/>
            <person name="Steindorff A.S."/>
            <person name="Carver A."/>
            <person name="Calhoun S."/>
            <person name="Stillman K."/>
            <person name="Liu H."/>
            <person name="Lipzen A."/>
            <person name="Pangilinan J."/>
            <person name="Labutti K."/>
            <person name="Bruns T.D."/>
            <person name="Grigoriev I.V."/>
        </authorList>
    </citation>
    <scope>NUCLEOTIDE SEQUENCE [LARGE SCALE GENOMIC DNA]</scope>
    <source>
        <strain evidence="9 10">CBS 144469</strain>
    </source>
</reference>
<feature type="domain" description="J" evidence="7">
    <location>
        <begin position="1"/>
        <end position="66"/>
    </location>
</feature>
<evidence type="ECO:0000256" key="4">
    <source>
        <dbReference type="ARBA" id="ARBA00022723"/>
    </source>
</evidence>
<dbReference type="GO" id="GO:0017183">
    <property type="term" value="P:protein histidyl modification to diphthamide"/>
    <property type="evidence" value="ECO:0007669"/>
    <property type="project" value="UniProtKB-UniPathway"/>
</dbReference>
<proteinExistence type="inferred from homology"/>
<dbReference type="InterPro" id="IPR036671">
    <property type="entry name" value="DPH_MB_sf"/>
</dbReference>
<name>A0A8H6M7L5_9AGAR</name>
<dbReference type="Pfam" id="PF00226">
    <property type="entry name" value="DnaJ"/>
    <property type="match status" value="1"/>
</dbReference>
<dbReference type="Gene3D" id="3.10.660.10">
    <property type="entry name" value="DPH Zinc finger"/>
    <property type="match status" value="1"/>
</dbReference>
<dbReference type="Proteomes" id="UP000521943">
    <property type="component" value="Unassembled WGS sequence"/>
</dbReference>
<keyword evidence="10" id="KW-1185">Reference proteome</keyword>
<dbReference type="PROSITE" id="PS50076">
    <property type="entry name" value="DNAJ_2"/>
    <property type="match status" value="1"/>
</dbReference>
<dbReference type="InterPro" id="IPR001623">
    <property type="entry name" value="DnaJ_domain"/>
</dbReference>
<evidence type="ECO:0000313" key="10">
    <source>
        <dbReference type="Proteomes" id="UP000521943"/>
    </source>
</evidence>
<evidence type="ECO:0000256" key="1">
    <source>
        <dbReference type="ARBA" id="ARBA00003474"/>
    </source>
</evidence>
<dbReference type="PRINTS" id="PR00625">
    <property type="entry name" value="JDOMAIN"/>
</dbReference>
<evidence type="ECO:0000259" key="7">
    <source>
        <dbReference type="PROSITE" id="PS50076"/>
    </source>
</evidence>
<dbReference type="AlphaFoldDB" id="A0A8H6M7L5"/>
<evidence type="ECO:0000256" key="3">
    <source>
        <dbReference type="ARBA" id="ARBA00021797"/>
    </source>
</evidence>
<dbReference type="OrthoDB" id="445556at2759"/>
<dbReference type="Pfam" id="PF05207">
    <property type="entry name" value="Zn_ribbon_CSL"/>
    <property type="match status" value="1"/>
</dbReference>
<comment type="function">
    <text evidence="1">Required for the first step of diphthamide biosynthesis, the transfer of 3-amino-3-carboxypropyl from S-adenosyl-L-methionine to a histidine residue. Diphthamide is a post-translational modification of histidine which occurs in elongation factor 2.</text>
</comment>
<keyword evidence="5" id="KW-0862">Zinc</keyword>
<dbReference type="GO" id="GO:0008198">
    <property type="term" value="F:ferrous iron binding"/>
    <property type="evidence" value="ECO:0007669"/>
    <property type="project" value="TreeGrafter"/>
</dbReference>
<dbReference type="InterPro" id="IPR036869">
    <property type="entry name" value="J_dom_sf"/>
</dbReference>
<organism evidence="9 10">
    <name type="scientific">Ephemerocybe angulata</name>
    <dbReference type="NCBI Taxonomy" id="980116"/>
    <lineage>
        <taxon>Eukaryota</taxon>
        <taxon>Fungi</taxon>
        <taxon>Dikarya</taxon>
        <taxon>Basidiomycota</taxon>
        <taxon>Agaricomycotina</taxon>
        <taxon>Agaricomycetes</taxon>
        <taxon>Agaricomycetidae</taxon>
        <taxon>Agaricales</taxon>
        <taxon>Agaricineae</taxon>
        <taxon>Psathyrellaceae</taxon>
        <taxon>Ephemerocybe</taxon>
    </lineage>
</organism>
<accession>A0A8H6M7L5</accession>